<gene>
    <name evidence="1" type="ORF">EDD38_5442</name>
</gene>
<evidence type="ECO:0000313" key="2">
    <source>
        <dbReference type="Proteomes" id="UP000266906"/>
    </source>
</evidence>
<comment type="caution">
    <text evidence="1">The sequence shown here is derived from an EMBL/GenBank/DDBJ whole genome shotgun (WGS) entry which is preliminary data.</text>
</comment>
<proteinExistence type="predicted"/>
<dbReference type="Proteomes" id="UP000266906">
    <property type="component" value="Unassembled WGS sequence"/>
</dbReference>
<dbReference type="AlphaFoldDB" id="A0A3N4RUP9"/>
<keyword evidence="2" id="KW-1185">Reference proteome</keyword>
<reference evidence="1 2" key="1">
    <citation type="submission" date="2018-11" db="EMBL/GenBank/DDBJ databases">
        <title>Sequencing the genomes of 1000 actinobacteria strains.</title>
        <authorList>
            <person name="Klenk H.-P."/>
        </authorList>
    </citation>
    <scope>NUCLEOTIDE SEQUENCE [LARGE SCALE GENOMIC DNA]</scope>
    <source>
        <strain evidence="1 2">DSM 44781</strain>
    </source>
</reference>
<dbReference type="EMBL" id="RKQG01000001">
    <property type="protein sequence ID" value="RPE37058.1"/>
    <property type="molecule type" value="Genomic_DNA"/>
</dbReference>
<protein>
    <submittedName>
        <fullName evidence="1">Uncharacterized protein</fullName>
    </submittedName>
</protein>
<sequence>MLNADGLSRISAEDAAVALVDEAELPRFVQRRFTVGY</sequence>
<name>A0A3N4RUP9_9ACTN</name>
<organism evidence="1 2">
    <name type="scientific">Kitasatospora cineracea</name>
    <dbReference type="NCBI Taxonomy" id="88074"/>
    <lineage>
        <taxon>Bacteria</taxon>
        <taxon>Bacillati</taxon>
        <taxon>Actinomycetota</taxon>
        <taxon>Actinomycetes</taxon>
        <taxon>Kitasatosporales</taxon>
        <taxon>Streptomycetaceae</taxon>
        <taxon>Kitasatospora</taxon>
    </lineage>
</organism>
<evidence type="ECO:0000313" key="1">
    <source>
        <dbReference type="EMBL" id="RPE37058.1"/>
    </source>
</evidence>
<dbReference type="Gene3D" id="3.40.50.720">
    <property type="entry name" value="NAD(P)-binding Rossmann-like Domain"/>
    <property type="match status" value="1"/>
</dbReference>
<accession>A0A3N4RUP9</accession>